<organism evidence="7 8">
    <name type="scientific">Robiginitalea marina</name>
    <dbReference type="NCBI Taxonomy" id="2954105"/>
    <lineage>
        <taxon>Bacteria</taxon>
        <taxon>Pseudomonadati</taxon>
        <taxon>Bacteroidota</taxon>
        <taxon>Flavobacteriia</taxon>
        <taxon>Flavobacteriales</taxon>
        <taxon>Flavobacteriaceae</taxon>
        <taxon>Robiginitalea</taxon>
    </lineage>
</organism>
<dbReference type="RefSeq" id="WP_252741675.1">
    <property type="nucleotide sequence ID" value="NZ_JAMXIB010000007.1"/>
</dbReference>
<dbReference type="Gene3D" id="2.70.98.40">
    <property type="entry name" value="Glycoside hydrolase, family 65, N-terminal domain"/>
    <property type="match status" value="1"/>
</dbReference>
<dbReference type="Pfam" id="PF03632">
    <property type="entry name" value="Glyco_hydro_65m"/>
    <property type="match status" value="1"/>
</dbReference>
<accession>A0ABT1B133</accession>
<dbReference type="Proteomes" id="UP001206312">
    <property type="component" value="Unassembled WGS sequence"/>
</dbReference>
<keyword evidence="8" id="KW-1185">Reference proteome</keyword>
<dbReference type="InterPro" id="IPR005194">
    <property type="entry name" value="Glyco_hydro_65_C"/>
</dbReference>
<dbReference type="InterPro" id="IPR037018">
    <property type="entry name" value="GH65_N"/>
</dbReference>
<evidence type="ECO:0000259" key="4">
    <source>
        <dbReference type="Pfam" id="PF03632"/>
    </source>
</evidence>
<dbReference type="InterPro" id="IPR011013">
    <property type="entry name" value="Gal_mutarotase_sf_dom"/>
</dbReference>
<dbReference type="EMBL" id="JAMXIB010000007">
    <property type="protein sequence ID" value="MCO5725303.1"/>
    <property type="molecule type" value="Genomic_DNA"/>
</dbReference>
<feature type="domain" description="Glycoside hydrolase family 65 N-terminal" evidence="6">
    <location>
        <begin position="17"/>
        <end position="250"/>
    </location>
</feature>
<dbReference type="Pfam" id="PF03633">
    <property type="entry name" value="Glyco_hydro_65C"/>
    <property type="match status" value="1"/>
</dbReference>
<evidence type="ECO:0000313" key="8">
    <source>
        <dbReference type="Proteomes" id="UP001206312"/>
    </source>
</evidence>
<reference evidence="7 8" key="1">
    <citation type="submission" date="2022-06" db="EMBL/GenBank/DDBJ databases">
        <authorList>
            <person name="Xuan X."/>
        </authorList>
    </citation>
    <scope>NUCLEOTIDE SEQUENCE [LARGE SCALE GENOMIC DNA]</scope>
    <source>
        <strain evidence="7 8">2V75</strain>
    </source>
</reference>
<protein>
    <recommendedName>
        <fullName evidence="9">Glycoside hydrolase family 65 protein</fullName>
    </recommendedName>
</protein>
<dbReference type="InterPro" id="IPR012341">
    <property type="entry name" value="6hp_glycosidase-like_sf"/>
</dbReference>
<comment type="similarity">
    <text evidence="1">Belongs to the glycosyl hydrolase 65 family.</text>
</comment>
<evidence type="ECO:0000313" key="7">
    <source>
        <dbReference type="EMBL" id="MCO5725303.1"/>
    </source>
</evidence>
<dbReference type="PIRSF" id="PIRSF036289">
    <property type="entry name" value="Glycosyl_hydrolase_malt_phosph"/>
    <property type="match status" value="1"/>
</dbReference>
<evidence type="ECO:0008006" key="9">
    <source>
        <dbReference type="Google" id="ProtNLM"/>
    </source>
</evidence>
<keyword evidence="2" id="KW-0328">Glycosyltransferase</keyword>
<name>A0ABT1B133_9FLAO</name>
<dbReference type="Pfam" id="PF03636">
    <property type="entry name" value="Glyco_hydro_65N"/>
    <property type="match status" value="1"/>
</dbReference>
<proteinExistence type="inferred from homology"/>
<evidence type="ECO:0000259" key="6">
    <source>
        <dbReference type="Pfam" id="PF03636"/>
    </source>
</evidence>
<dbReference type="SUPFAM" id="SSF48208">
    <property type="entry name" value="Six-hairpin glycosidases"/>
    <property type="match status" value="1"/>
</dbReference>
<dbReference type="SUPFAM" id="SSF74650">
    <property type="entry name" value="Galactose mutarotase-like"/>
    <property type="match status" value="1"/>
</dbReference>
<dbReference type="Gene3D" id="2.60.420.10">
    <property type="entry name" value="Maltose phosphorylase, domain 3"/>
    <property type="match status" value="1"/>
</dbReference>
<evidence type="ECO:0000256" key="3">
    <source>
        <dbReference type="ARBA" id="ARBA00022679"/>
    </source>
</evidence>
<dbReference type="PANTHER" id="PTHR11051">
    <property type="entry name" value="GLYCOSYL HYDROLASE-RELATED"/>
    <property type="match status" value="1"/>
</dbReference>
<dbReference type="InterPro" id="IPR005195">
    <property type="entry name" value="Glyco_hydro_65_M"/>
</dbReference>
<gene>
    <name evidence="7" type="ORF">NG653_10580</name>
</gene>
<evidence type="ECO:0000256" key="1">
    <source>
        <dbReference type="ARBA" id="ARBA00006768"/>
    </source>
</evidence>
<evidence type="ECO:0000256" key="2">
    <source>
        <dbReference type="ARBA" id="ARBA00022676"/>
    </source>
</evidence>
<dbReference type="InterPro" id="IPR008928">
    <property type="entry name" value="6-hairpin_glycosidase_sf"/>
</dbReference>
<dbReference type="InterPro" id="IPR017045">
    <property type="entry name" value="Malt_Pase/Glycosyl_Hdrlase"/>
</dbReference>
<evidence type="ECO:0000259" key="5">
    <source>
        <dbReference type="Pfam" id="PF03633"/>
    </source>
</evidence>
<dbReference type="PANTHER" id="PTHR11051:SF8">
    <property type="entry name" value="PROTEIN-GLUCOSYLGALACTOSYLHYDROXYLYSINE GLUCOSIDASE"/>
    <property type="match status" value="1"/>
</dbReference>
<keyword evidence="3" id="KW-0808">Transferase</keyword>
<feature type="domain" description="Glycoside hydrolase family 65 C-terminal" evidence="5">
    <location>
        <begin position="701"/>
        <end position="756"/>
    </location>
</feature>
<feature type="domain" description="Glycoside hydrolase family 65 central catalytic" evidence="4">
    <location>
        <begin position="305"/>
        <end position="688"/>
    </location>
</feature>
<dbReference type="InterPro" id="IPR005196">
    <property type="entry name" value="Glyco_hydro_65_N"/>
</dbReference>
<sequence length="769" mass="86400">MDLKNNLRTETGWEVIEKSFDPAQVVTTGSNFMIGNGYLGYRGTFEDWGPDEYVACIVTDTWDQAEGSSMSELCNVPNGLYTALRVDGEPCSLNPASIRDYRHQLDLRYGVNTRSVVWEGQNGQKIAWESRKFASSHNPHLLVQRYRFKALANGVVELKTGISGDVWSLGGEHFSQCIPLEFANGLLALSLETRETGISIAVVEGIRLEGKTPEKVWTSTEGKSIFRIFRFRMEAGEDVVFEKVVGITHSNEVEEPLRSAREEVSDALDQGYEALWTAHSKPWEAFWDGADLQIEGDPEAQVLARFNLYQSYIATPTHANLPVGARGLSCQVYQGAAFWDQETYNLPMFAFTHQEIAHRLVAYRYDTLDGARRKARKLGYYGAFYAWTSGKTGDELFPDFFFTDVLTGRPIRNHFNCWQIHISPDVVYGIWLYYQASGNWEFMLEQGAEVLFEVAQFLVSRVHFKMDKNRYEILRVLGPDEYHENVDNNAYTNYLSQFSLVKACQVFDRMKEEHPGRLAALLEKTGIPARAREDWNDIADRLYLPAPDPETGVIEQFDGYFGLEDIRPDALRKRLIDPGEYWGWPNGIAVHTQVLKQADVIQLLAMLDGFPKEVLTANYEYYEPRTEHGSSLSPSVHALVACKAGHHEEAYRYFLESATIDLYNASKKVMSGGSFLGGIHTAAAGGVWIIIVRGFAGFELTDAGVAFSPALPAHWKTLRFALKVRGCRLEVVLSPNGIRVHGAPENPGKIHIRLPGAQAWVGPGETLGV</sequence>
<comment type="caution">
    <text evidence="7">The sequence shown here is derived from an EMBL/GenBank/DDBJ whole genome shotgun (WGS) entry which is preliminary data.</text>
</comment>
<dbReference type="Gene3D" id="1.50.10.10">
    <property type="match status" value="1"/>
</dbReference>